<dbReference type="InterPro" id="IPR036156">
    <property type="entry name" value="Beta-gal/glucu_dom_sf"/>
</dbReference>
<dbReference type="AlphaFoldDB" id="A0A6B8RBD4"/>
<evidence type="ECO:0000256" key="1">
    <source>
        <dbReference type="ARBA" id="ARBA00007401"/>
    </source>
</evidence>
<dbReference type="InterPro" id="IPR008979">
    <property type="entry name" value="Galactose-bd-like_sf"/>
</dbReference>
<comment type="similarity">
    <text evidence="1">Belongs to the glycosyl hydrolase 2 family.</text>
</comment>
<dbReference type="Gene3D" id="2.60.40.10">
    <property type="entry name" value="Immunoglobulins"/>
    <property type="match status" value="2"/>
</dbReference>
<dbReference type="InterPro" id="IPR032311">
    <property type="entry name" value="DUF4982"/>
</dbReference>
<feature type="domain" description="Glycoside hydrolase family 2 immunoglobulin-like beta-sandwich" evidence="4">
    <location>
        <begin position="206"/>
        <end position="312"/>
    </location>
</feature>
<dbReference type="SUPFAM" id="SSF49785">
    <property type="entry name" value="Galactose-binding domain-like"/>
    <property type="match status" value="1"/>
</dbReference>
<evidence type="ECO:0000313" key="9">
    <source>
        <dbReference type="Proteomes" id="UP000426246"/>
    </source>
</evidence>
<dbReference type="GO" id="GO:0004553">
    <property type="term" value="F:hydrolase activity, hydrolyzing O-glycosyl compounds"/>
    <property type="evidence" value="ECO:0007669"/>
    <property type="project" value="InterPro"/>
</dbReference>
<evidence type="ECO:0000313" key="8">
    <source>
        <dbReference type="EMBL" id="QGQ93901.1"/>
    </source>
</evidence>
<dbReference type="KEGG" id="ppsc:EHS13_02745"/>
<dbReference type="InterPro" id="IPR023232">
    <property type="entry name" value="Glyco_hydro_2_AS"/>
</dbReference>
<dbReference type="GO" id="GO:0005975">
    <property type="term" value="P:carbohydrate metabolic process"/>
    <property type="evidence" value="ECO:0007669"/>
    <property type="project" value="InterPro"/>
</dbReference>
<evidence type="ECO:0000259" key="4">
    <source>
        <dbReference type="Pfam" id="PF00703"/>
    </source>
</evidence>
<dbReference type="InterPro" id="IPR051913">
    <property type="entry name" value="GH2_Domain-Containing"/>
</dbReference>
<dbReference type="Pfam" id="PF02836">
    <property type="entry name" value="Glyco_hydro_2_C"/>
    <property type="match status" value="1"/>
</dbReference>
<accession>A0A6B8RBD4</accession>
<dbReference type="Pfam" id="PF00703">
    <property type="entry name" value="Glyco_hydro_2"/>
    <property type="match status" value="1"/>
</dbReference>
<reference evidence="9" key="1">
    <citation type="submission" date="2018-11" db="EMBL/GenBank/DDBJ databases">
        <title>Complete genome sequence of Paenibacillus sp. ML311-T8.</title>
        <authorList>
            <person name="Nam Y.-D."/>
            <person name="Kang J."/>
            <person name="Chung W.-H."/>
            <person name="Park Y.S."/>
        </authorList>
    </citation>
    <scope>NUCLEOTIDE SEQUENCE [LARGE SCALE GENOMIC DNA]</scope>
    <source>
        <strain evidence="9">ML311-T8</strain>
    </source>
</reference>
<evidence type="ECO:0000256" key="2">
    <source>
        <dbReference type="ARBA" id="ARBA00022801"/>
    </source>
</evidence>
<keyword evidence="2 8" id="KW-0378">Hydrolase</keyword>
<evidence type="ECO:0000256" key="3">
    <source>
        <dbReference type="ARBA" id="ARBA00023295"/>
    </source>
</evidence>
<dbReference type="InterPro" id="IPR006103">
    <property type="entry name" value="Glyco_hydro_2_cat"/>
</dbReference>
<dbReference type="InterPro" id="IPR006102">
    <property type="entry name" value="Ig-like_GH2"/>
</dbReference>
<dbReference type="SUPFAM" id="SSF49303">
    <property type="entry name" value="beta-Galactosidase/glucuronidase domain"/>
    <property type="match status" value="1"/>
</dbReference>
<keyword evidence="3" id="KW-0326">Glycosidase</keyword>
<dbReference type="InterPro" id="IPR006101">
    <property type="entry name" value="Glyco_hydro_2"/>
</dbReference>
<keyword evidence="9" id="KW-1185">Reference proteome</keyword>
<feature type="domain" description="Glycosyl hydrolases family 2 sugar binding" evidence="6">
    <location>
        <begin position="100"/>
        <end position="195"/>
    </location>
</feature>
<dbReference type="PROSITE" id="PS00608">
    <property type="entry name" value="GLYCOSYL_HYDROL_F2_2"/>
    <property type="match status" value="1"/>
</dbReference>
<dbReference type="PRINTS" id="PR00132">
    <property type="entry name" value="GLHYDRLASE2"/>
</dbReference>
<feature type="domain" description="DUF4982" evidence="7">
    <location>
        <begin position="615"/>
        <end position="656"/>
    </location>
</feature>
<protein>
    <submittedName>
        <fullName evidence="8">Glycoside hydrolase family 2 protein</fullName>
    </submittedName>
</protein>
<dbReference type="PANTHER" id="PTHR42732">
    <property type="entry name" value="BETA-GALACTOSIDASE"/>
    <property type="match status" value="1"/>
</dbReference>
<dbReference type="InterPro" id="IPR006104">
    <property type="entry name" value="Glyco_hydro_2_N"/>
</dbReference>
<sequence length="676" mass="76287">MNGMTHTVRSRENFDEGWVFHKGDIAIPYAVKGGMTGGMTDCGEREQGEWLDIAYVDKEAQQVQEGWTSVRLPHDWCPEGQFVNDPLMGSRAGSHGYLSAGIGFYRKRFTIPAEQLGRRMTLHFDGVSGKSTVWVNGHLIGERFGGYTSFAYDITDVLRYGAVEGENIILVKVDSSDHEGWWYEGSGIYRHVWLQSTDSLHIAQWGTFITTPLIAEKQAEVRVDSKMSNESMNRRSFELRTNILERDSGRKVAEQVSQSSVNGHEEISIEMILKIEAPRLWSPEDPYLYTAISELYENESLIDQYVTTFGIRSAEFDAERGFILNGSPYLIKGTCNHQDFAGVGVAMPDALIAYKLKLLKEMGCNAYRSAHHPPTPELLDLCDQLGLLVMDENRKLDSSLRGIQELKSMILRDRNHPSVIIWSMENEEVLEGTVMGARILRTMSDAAHKLDSTRPTLASMNHGWSSGGYADAVDIVGYNYGHRGADVDGRRQYPNRLILGSESASFTTTRGIYEDDPIKGYCSSYGTNIPSWGCSPEKSWADVIHNRFLTGVFLWTGFDYRGEPTPYEWPCISSHFGMMDTCGFPKDIYYFIKALWTEEPLVHLLPHWNWPEREGELIRVMAYTNCETIELVLNGQSLGERLVEPLSSMEWSVAYERASLRQSAGLTEPLQQRASA</sequence>
<dbReference type="InterPro" id="IPR017853">
    <property type="entry name" value="GH"/>
</dbReference>
<dbReference type="InterPro" id="IPR013783">
    <property type="entry name" value="Ig-like_fold"/>
</dbReference>
<dbReference type="SUPFAM" id="SSF51445">
    <property type="entry name" value="(Trans)glycosidases"/>
    <property type="match status" value="1"/>
</dbReference>
<dbReference type="PANTHER" id="PTHR42732:SF1">
    <property type="entry name" value="BETA-MANNOSIDASE"/>
    <property type="match status" value="1"/>
</dbReference>
<proteinExistence type="inferred from homology"/>
<dbReference type="Pfam" id="PF02837">
    <property type="entry name" value="Glyco_hydro_2_N"/>
    <property type="match status" value="1"/>
</dbReference>
<evidence type="ECO:0000259" key="7">
    <source>
        <dbReference type="Pfam" id="PF16355"/>
    </source>
</evidence>
<dbReference type="Gene3D" id="2.60.120.260">
    <property type="entry name" value="Galactose-binding domain-like"/>
    <property type="match status" value="1"/>
</dbReference>
<dbReference type="Pfam" id="PF16355">
    <property type="entry name" value="DUF4982"/>
    <property type="match status" value="1"/>
</dbReference>
<dbReference type="Proteomes" id="UP000426246">
    <property type="component" value="Chromosome"/>
</dbReference>
<dbReference type="Gene3D" id="3.20.20.80">
    <property type="entry name" value="Glycosidases"/>
    <property type="match status" value="1"/>
</dbReference>
<name>A0A6B8RBD4_9BACL</name>
<evidence type="ECO:0000259" key="6">
    <source>
        <dbReference type="Pfam" id="PF02837"/>
    </source>
</evidence>
<feature type="domain" description="Glycoside hydrolase family 2 catalytic" evidence="5">
    <location>
        <begin position="321"/>
        <end position="456"/>
    </location>
</feature>
<organism evidence="8 9">
    <name type="scientific">Paenibacillus psychroresistens</name>
    <dbReference type="NCBI Taxonomy" id="1778678"/>
    <lineage>
        <taxon>Bacteria</taxon>
        <taxon>Bacillati</taxon>
        <taxon>Bacillota</taxon>
        <taxon>Bacilli</taxon>
        <taxon>Bacillales</taxon>
        <taxon>Paenibacillaceae</taxon>
        <taxon>Paenibacillus</taxon>
    </lineage>
</organism>
<dbReference type="EMBL" id="CP034235">
    <property type="protein sequence ID" value="QGQ93901.1"/>
    <property type="molecule type" value="Genomic_DNA"/>
</dbReference>
<evidence type="ECO:0000259" key="5">
    <source>
        <dbReference type="Pfam" id="PF02836"/>
    </source>
</evidence>
<gene>
    <name evidence="8" type="ORF">EHS13_02745</name>
</gene>